<dbReference type="RefSeq" id="WP_055454255.1">
    <property type="nucleotide sequence ID" value="NZ_CYHE01000001.1"/>
</dbReference>
<keyword evidence="1" id="KW-0831">Ubiquinone biosynthesis</keyword>
<sequence>MELTVGPVMGFWDAAAWSDFYARLAETPGVKRAVIGELVCSKRLPFYQTRLPEAIERLEEGGKEVAVTSLALVTLKRERKQTAELADMGLVLEVNDITALAHLPKGAAFSAGPLINVYNEGTVSFLKARGAVRFCLPPELPMASVERLAAAADPVPVEVWGWGRLPLAISGRCYHARYHDRAKDQCQFVCAEDPDGLAVDTLDGQEFLAINGVQTLSAQCANMAHTLPRLKSAGVSGLRLSPQTQGFFEVISLFDDLVQGRIGAEEMSAKALPHAPGGAFCDGFLEGAAGVSWSGNPLQARD</sequence>
<dbReference type="EMBL" id="CYHE01000001">
    <property type="protein sequence ID" value="CUA92476.1"/>
    <property type="molecule type" value="Genomic_DNA"/>
</dbReference>
<evidence type="ECO:0000313" key="3">
    <source>
        <dbReference type="Proteomes" id="UP000183900"/>
    </source>
</evidence>
<comment type="function">
    <text evidence="1">Required for O(2)-independent ubiquinone (coenzyme Q) biosynthesis. Together with UbiU, is essential for the C6-hydroxylation reaction in the oxygen-independent ubiquinone biosynthesis pathway.</text>
</comment>
<dbReference type="GO" id="GO:0006508">
    <property type="term" value="P:proteolysis"/>
    <property type="evidence" value="ECO:0007669"/>
    <property type="project" value="UniProtKB-KW"/>
</dbReference>
<dbReference type="Pfam" id="PF01136">
    <property type="entry name" value="Peptidase_U32"/>
    <property type="match status" value="1"/>
</dbReference>
<dbReference type="InterPro" id="IPR001539">
    <property type="entry name" value="Peptidase_U32"/>
</dbReference>
<dbReference type="AlphaFoldDB" id="A0A0K6HNQ5"/>
<dbReference type="InterPro" id="IPR051454">
    <property type="entry name" value="RNA/ubiquinone_mod_enzymes"/>
</dbReference>
<dbReference type="GO" id="GO:0051539">
    <property type="term" value="F:4 iron, 4 sulfur cluster binding"/>
    <property type="evidence" value="ECO:0007669"/>
    <property type="project" value="UniProtKB-UniRule"/>
</dbReference>
<dbReference type="GO" id="GO:0006744">
    <property type="term" value="P:ubiquinone biosynthetic process"/>
    <property type="evidence" value="ECO:0007669"/>
    <property type="project" value="UniProtKB-UniRule"/>
</dbReference>
<protein>
    <recommendedName>
        <fullName evidence="1">Ubiquinone biosynthesis protein UbiV</fullName>
    </recommendedName>
</protein>
<evidence type="ECO:0000313" key="2">
    <source>
        <dbReference type="EMBL" id="CUA92476.1"/>
    </source>
</evidence>
<dbReference type="NCBIfam" id="NF011991">
    <property type="entry name" value="PRK15447.1"/>
    <property type="match status" value="1"/>
</dbReference>
<accession>A0A0K6HNQ5</accession>
<keyword evidence="1" id="KW-0408">Iron</keyword>
<organism evidence="2 3">
    <name type="scientific">Pannonibacter indicus</name>
    <dbReference type="NCBI Taxonomy" id="466044"/>
    <lineage>
        <taxon>Bacteria</taxon>
        <taxon>Pseudomonadati</taxon>
        <taxon>Pseudomonadota</taxon>
        <taxon>Alphaproteobacteria</taxon>
        <taxon>Hyphomicrobiales</taxon>
        <taxon>Stappiaceae</taxon>
        <taxon>Pannonibacter</taxon>
    </lineage>
</organism>
<feature type="binding site" evidence="1">
    <location>
        <position position="190"/>
    </location>
    <ligand>
        <name>[4Fe-4S] cluster</name>
        <dbReference type="ChEBI" id="CHEBI:49883"/>
    </ligand>
</feature>
<dbReference type="PANTHER" id="PTHR30217">
    <property type="entry name" value="PEPTIDASE U32 FAMILY"/>
    <property type="match status" value="1"/>
</dbReference>
<feature type="binding site" evidence="1">
    <location>
        <position position="40"/>
    </location>
    <ligand>
        <name>[4Fe-4S] cluster</name>
        <dbReference type="ChEBI" id="CHEBI:49883"/>
    </ligand>
</feature>
<dbReference type="OrthoDB" id="8523349at2"/>
<dbReference type="UniPathway" id="UPA00232"/>
<comment type="cofactor">
    <cofactor evidence="1">
        <name>[4Fe-4S] cluster</name>
        <dbReference type="ChEBI" id="CHEBI:49883"/>
    </cofactor>
</comment>
<keyword evidence="3" id="KW-1185">Reference proteome</keyword>
<keyword evidence="1" id="KW-0004">4Fe-4S</keyword>
<keyword evidence="2" id="KW-0378">Hydrolase</keyword>
<dbReference type="HAMAP" id="MF_02233">
    <property type="entry name" value="UbiV"/>
    <property type="match status" value="1"/>
</dbReference>
<gene>
    <name evidence="1" type="primary">ubiV</name>
    <name evidence="2" type="ORF">Ga0061067_101560</name>
</gene>
<proteinExistence type="inferred from homology"/>
<dbReference type="Proteomes" id="UP000183900">
    <property type="component" value="Unassembled WGS sequence"/>
</dbReference>
<dbReference type="PANTHER" id="PTHR30217:SF11">
    <property type="entry name" value="UBIQUINONE BIOSYNTHESIS PROTEIN UBIV"/>
    <property type="match status" value="1"/>
</dbReference>
<feature type="binding site" evidence="1">
    <location>
        <position position="186"/>
    </location>
    <ligand>
        <name>[4Fe-4S] cluster</name>
        <dbReference type="ChEBI" id="CHEBI:49883"/>
    </ligand>
</feature>
<keyword evidence="1" id="KW-0479">Metal-binding</keyword>
<comment type="subunit">
    <text evidence="1">Forms a heterodimer with UbiU.</text>
</comment>
<feature type="binding site" evidence="1">
    <location>
        <position position="173"/>
    </location>
    <ligand>
        <name>[4Fe-4S] cluster</name>
        <dbReference type="ChEBI" id="CHEBI:49883"/>
    </ligand>
</feature>
<reference evidence="3" key="1">
    <citation type="submission" date="2015-08" db="EMBL/GenBank/DDBJ databases">
        <authorList>
            <person name="Varghese N."/>
        </authorList>
    </citation>
    <scope>NUCLEOTIDE SEQUENCE [LARGE SCALE GENOMIC DNA]</scope>
    <source>
        <strain evidence="3">DSM 23407</strain>
    </source>
</reference>
<dbReference type="GO" id="GO:0046872">
    <property type="term" value="F:metal ion binding"/>
    <property type="evidence" value="ECO:0007669"/>
    <property type="project" value="UniProtKB-KW"/>
</dbReference>
<comment type="similarity">
    <text evidence="1">Belongs to the peptidase U32 family. UbiV subfamily.</text>
</comment>
<name>A0A0K6HNQ5_9HYPH</name>
<evidence type="ECO:0000256" key="1">
    <source>
        <dbReference type="HAMAP-Rule" id="MF_02233"/>
    </source>
</evidence>
<dbReference type="GO" id="GO:0008233">
    <property type="term" value="F:peptidase activity"/>
    <property type="evidence" value="ECO:0007669"/>
    <property type="project" value="UniProtKB-KW"/>
</dbReference>
<comment type="pathway">
    <text evidence="1">Cofactor biosynthesis; ubiquinone biosynthesis.</text>
</comment>
<keyword evidence="2" id="KW-0645">Protease</keyword>
<keyword evidence="1" id="KW-0411">Iron-sulfur</keyword>
<dbReference type="InterPro" id="IPR043693">
    <property type="entry name" value="UbiV"/>
</dbReference>